<gene>
    <name evidence="5" type="ORF">Dsin_011516</name>
</gene>
<dbReference type="Pfam" id="PF07714">
    <property type="entry name" value="PK_Tyr_Ser-Thr"/>
    <property type="match status" value="1"/>
</dbReference>
<dbReference type="EMBL" id="JANJYJ010000003">
    <property type="protein sequence ID" value="KAK3224491.1"/>
    <property type="molecule type" value="Genomic_DNA"/>
</dbReference>
<dbReference type="SUPFAM" id="SSF56112">
    <property type="entry name" value="Protein kinase-like (PK-like)"/>
    <property type="match status" value="1"/>
</dbReference>
<protein>
    <recommendedName>
        <fullName evidence="4">Protein kinase domain-containing protein</fullName>
    </recommendedName>
</protein>
<evidence type="ECO:0000313" key="6">
    <source>
        <dbReference type="Proteomes" id="UP001281410"/>
    </source>
</evidence>
<keyword evidence="2" id="KW-1003">Cell membrane</keyword>
<dbReference type="GO" id="GO:0005886">
    <property type="term" value="C:plasma membrane"/>
    <property type="evidence" value="ECO:0007669"/>
    <property type="project" value="UniProtKB-SubCell"/>
</dbReference>
<dbReference type="InterPro" id="IPR050823">
    <property type="entry name" value="Plant_Ser_Thr_Prot_Kinase"/>
</dbReference>
<evidence type="ECO:0000256" key="1">
    <source>
        <dbReference type="ARBA" id="ARBA00004236"/>
    </source>
</evidence>
<dbReference type="PANTHER" id="PTHR45621">
    <property type="entry name" value="OS01G0588500 PROTEIN-RELATED"/>
    <property type="match status" value="1"/>
</dbReference>
<dbReference type="AlphaFoldDB" id="A0AAE0AUE8"/>
<evidence type="ECO:0000259" key="4">
    <source>
        <dbReference type="PROSITE" id="PS50011"/>
    </source>
</evidence>
<dbReference type="Proteomes" id="UP001281410">
    <property type="component" value="Unassembled WGS sequence"/>
</dbReference>
<keyword evidence="6" id="KW-1185">Reference proteome</keyword>
<evidence type="ECO:0000256" key="2">
    <source>
        <dbReference type="ARBA" id="ARBA00022475"/>
    </source>
</evidence>
<dbReference type="InterPro" id="IPR001245">
    <property type="entry name" value="Ser-Thr/Tyr_kinase_cat_dom"/>
</dbReference>
<evidence type="ECO:0000256" key="3">
    <source>
        <dbReference type="SAM" id="MobiDB-lite"/>
    </source>
</evidence>
<dbReference type="Gene3D" id="3.30.200.20">
    <property type="entry name" value="Phosphorylase Kinase, domain 1"/>
    <property type="match status" value="1"/>
</dbReference>
<comment type="subcellular location">
    <subcellularLocation>
        <location evidence="1">Cell membrane</location>
    </subcellularLocation>
</comment>
<feature type="region of interest" description="Disordered" evidence="3">
    <location>
        <begin position="1"/>
        <end position="27"/>
    </location>
</feature>
<accession>A0AAE0AUE8</accession>
<dbReference type="PROSITE" id="PS50011">
    <property type="entry name" value="PROTEIN_KINASE_DOM"/>
    <property type="match status" value="1"/>
</dbReference>
<feature type="compositionally biased region" description="Polar residues" evidence="3">
    <location>
        <begin position="10"/>
        <end position="27"/>
    </location>
</feature>
<comment type="caution">
    <text evidence="5">The sequence shown here is derived from an EMBL/GenBank/DDBJ whole genome shotgun (WGS) entry which is preliminary data.</text>
</comment>
<proteinExistence type="predicted"/>
<reference evidence="5" key="1">
    <citation type="journal article" date="2023" name="Plant J.">
        <title>Genome sequences and population genomics provide insights into the demographic history, inbreeding, and mutation load of two 'living fossil' tree species of Dipteronia.</title>
        <authorList>
            <person name="Feng Y."/>
            <person name="Comes H.P."/>
            <person name="Chen J."/>
            <person name="Zhu S."/>
            <person name="Lu R."/>
            <person name="Zhang X."/>
            <person name="Li P."/>
            <person name="Qiu J."/>
            <person name="Olsen K.M."/>
            <person name="Qiu Y."/>
        </authorList>
    </citation>
    <scope>NUCLEOTIDE SEQUENCE</scope>
    <source>
        <strain evidence="5">NBL</strain>
    </source>
</reference>
<dbReference type="Gene3D" id="1.10.510.10">
    <property type="entry name" value="Transferase(Phosphotransferase) domain 1"/>
    <property type="match status" value="1"/>
</dbReference>
<name>A0AAE0AUE8_9ROSI</name>
<feature type="domain" description="Protein kinase" evidence="4">
    <location>
        <begin position="14"/>
        <end position="279"/>
    </location>
</feature>
<dbReference type="GO" id="GO:0004672">
    <property type="term" value="F:protein kinase activity"/>
    <property type="evidence" value="ECO:0007669"/>
    <property type="project" value="InterPro"/>
</dbReference>
<keyword evidence="2" id="KW-0472">Membrane</keyword>
<evidence type="ECO:0000313" key="5">
    <source>
        <dbReference type="EMBL" id="KAK3224491.1"/>
    </source>
</evidence>
<dbReference type="InterPro" id="IPR000719">
    <property type="entry name" value="Prot_kinase_dom"/>
</dbReference>
<sequence>MGSHRRSFFTEPNPSTTTTKGTSSNHAVSKVVEEENPMAQMWRTPSLKEFHFKDLKFGMAVAIKVLNPSTSLQGFQEWQSEVNFLGRHYHPNIISLFGYCWEDEKLVVVYEFMLRGSLENHLFPKTAISLRIYGSKLPLELVENYNAKLSDFGLVMRWPSCEESPISTDIIGTYGYFAPEYVATGSYILGQLRNIDIGFFRAYDMNRSRKQQNLVDWLKPMLSQRKKLKTIIDVHMKGKYSAEAAFQAAELSLKCLESDPRSRPSMKEVMEVLKEIEALKDKTK</sequence>
<dbReference type="GO" id="GO:0005524">
    <property type="term" value="F:ATP binding"/>
    <property type="evidence" value="ECO:0007669"/>
    <property type="project" value="InterPro"/>
</dbReference>
<dbReference type="InterPro" id="IPR011009">
    <property type="entry name" value="Kinase-like_dom_sf"/>
</dbReference>
<organism evidence="5 6">
    <name type="scientific">Dipteronia sinensis</name>
    <dbReference type="NCBI Taxonomy" id="43782"/>
    <lineage>
        <taxon>Eukaryota</taxon>
        <taxon>Viridiplantae</taxon>
        <taxon>Streptophyta</taxon>
        <taxon>Embryophyta</taxon>
        <taxon>Tracheophyta</taxon>
        <taxon>Spermatophyta</taxon>
        <taxon>Magnoliopsida</taxon>
        <taxon>eudicotyledons</taxon>
        <taxon>Gunneridae</taxon>
        <taxon>Pentapetalae</taxon>
        <taxon>rosids</taxon>
        <taxon>malvids</taxon>
        <taxon>Sapindales</taxon>
        <taxon>Sapindaceae</taxon>
        <taxon>Hippocastanoideae</taxon>
        <taxon>Acereae</taxon>
        <taxon>Dipteronia</taxon>
    </lineage>
</organism>